<keyword evidence="1" id="KW-0460">Magnesium</keyword>
<comment type="caution">
    <text evidence="2">The sequence shown here is derived from an EMBL/GenBank/DDBJ whole genome shotgun (WGS) entry which is preliminary data.</text>
</comment>
<comment type="similarity">
    <text evidence="1">Belongs to the reverse transcriptase family. Telomerase subfamily.</text>
</comment>
<dbReference type="GO" id="GO:0000333">
    <property type="term" value="C:telomerase catalytic core complex"/>
    <property type="evidence" value="ECO:0007669"/>
    <property type="project" value="TreeGrafter"/>
</dbReference>
<dbReference type="GO" id="GO:0000781">
    <property type="term" value="C:chromosome, telomeric region"/>
    <property type="evidence" value="ECO:0007669"/>
    <property type="project" value="UniProtKB-SubCell"/>
</dbReference>
<dbReference type="EMBL" id="BNCO01000121">
    <property type="protein sequence ID" value="GIL68606.1"/>
    <property type="molecule type" value="Genomic_DNA"/>
</dbReference>
<accession>A0A8J4BUV1</accession>
<dbReference type="GO" id="GO:0003720">
    <property type="term" value="F:telomerase activity"/>
    <property type="evidence" value="ECO:0007669"/>
    <property type="project" value="InterPro"/>
</dbReference>
<feature type="non-terminal residue" evidence="2">
    <location>
        <position position="1"/>
    </location>
</feature>
<keyword evidence="1" id="KW-0695">RNA-directed DNA polymerase</keyword>
<dbReference type="EC" id="2.7.7.49" evidence="1"/>
<keyword evidence="1" id="KW-0539">Nucleus</keyword>
<keyword evidence="1" id="KW-0808">Transferase</keyword>
<proteinExistence type="inferred from homology"/>
<dbReference type="PANTHER" id="PTHR12066">
    <property type="entry name" value="TELOMERASE REVERSE TRANSCRIPTASE"/>
    <property type="match status" value="1"/>
</dbReference>
<gene>
    <name evidence="2" type="ORF">Vafri_21860</name>
</gene>
<comment type="subcellular location">
    <subcellularLocation>
        <location evidence="1">Nucleus</location>
    </subcellularLocation>
    <subcellularLocation>
        <location evidence="1">Chromosome</location>
        <location evidence="1">Telomere</location>
    </subcellularLocation>
</comment>
<keyword evidence="1" id="KW-0158">Chromosome</keyword>
<evidence type="ECO:0000256" key="1">
    <source>
        <dbReference type="RuleBase" id="RU365061"/>
    </source>
</evidence>
<evidence type="ECO:0000313" key="3">
    <source>
        <dbReference type="Proteomes" id="UP000747399"/>
    </source>
</evidence>
<protein>
    <recommendedName>
        <fullName evidence="1">Telomerase reverse transcriptase</fullName>
        <ecNumber evidence="1">2.7.7.49</ecNumber>
    </recommendedName>
    <alternativeName>
        <fullName evidence="1">Telomerase catalytic subunit</fullName>
    </alternativeName>
</protein>
<keyword evidence="1" id="KW-0779">Telomere</keyword>
<dbReference type="GO" id="GO:0042162">
    <property type="term" value="F:telomeric DNA binding"/>
    <property type="evidence" value="ECO:0007669"/>
    <property type="project" value="TreeGrafter"/>
</dbReference>
<keyword evidence="1" id="KW-0479">Metal-binding</keyword>
<sequence>STNIAPAAAPIVLLRLYSYVSTICDHIANLVGGACPQLLGSLLCDEDGADYRHLLLGCYFCGNFAPQPLLTQIKSPQLLLNSCSQDEVLYRAIDTLVRTNSDSVLRSGYRK</sequence>
<organism evidence="2 3">
    <name type="scientific">Volvox africanus</name>
    <dbReference type="NCBI Taxonomy" id="51714"/>
    <lineage>
        <taxon>Eukaryota</taxon>
        <taxon>Viridiplantae</taxon>
        <taxon>Chlorophyta</taxon>
        <taxon>core chlorophytes</taxon>
        <taxon>Chlorophyceae</taxon>
        <taxon>CS clade</taxon>
        <taxon>Chlamydomonadales</taxon>
        <taxon>Volvocaceae</taxon>
        <taxon>Volvox</taxon>
    </lineage>
</organism>
<name>A0A8J4BUV1_9CHLO</name>
<dbReference type="AlphaFoldDB" id="A0A8J4BUV1"/>
<dbReference type="GO" id="GO:0007004">
    <property type="term" value="P:telomere maintenance via telomerase"/>
    <property type="evidence" value="ECO:0007669"/>
    <property type="project" value="TreeGrafter"/>
</dbReference>
<comment type="catalytic activity">
    <reaction evidence="1">
        <text>DNA(n) + a 2'-deoxyribonucleoside 5'-triphosphate = DNA(n+1) + diphosphate</text>
        <dbReference type="Rhea" id="RHEA:22508"/>
        <dbReference type="Rhea" id="RHEA-COMP:17339"/>
        <dbReference type="Rhea" id="RHEA-COMP:17340"/>
        <dbReference type="ChEBI" id="CHEBI:33019"/>
        <dbReference type="ChEBI" id="CHEBI:61560"/>
        <dbReference type="ChEBI" id="CHEBI:173112"/>
        <dbReference type="EC" id="2.7.7.49"/>
    </reaction>
</comment>
<dbReference type="Proteomes" id="UP000747399">
    <property type="component" value="Unassembled WGS sequence"/>
</dbReference>
<keyword evidence="1" id="KW-0548">Nucleotidyltransferase</keyword>
<comment type="function">
    <text evidence="1">Telomerase is a ribonucleoprotein enzyme essential for the replication of chromosome termini in most eukaryotes. It elongates telomeres. It is a reverse transcriptase that adds simple sequence repeats to chromosome ends by copying a template sequence within the RNA component of the enzyme.</text>
</comment>
<dbReference type="InterPro" id="IPR003545">
    <property type="entry name" value="Telomerase_RT"/>
</dbReference>
<dbReference type="PANTHER" id="PTHR12066:SF0">
    <property type="entry name" value="TELOMERASE REVERSE TRANSCRIPTASE"/>
    <property type="match status" value="1"/>
</dbReference>
<reference evidence="2" key="1">
    <citation type="journal article" date="2021" name="Proc. Natl. Acad. Sci. U.S.A.">
        <title>Three genomes in the algal genus Volvox reveal the fate of a haploid sex-determining region after a transition to homothallism.</title>
        <authorList>
            <person name="Yamamoto K."/>
            <person name="Hamaji T."/>
            <person name="Kawai-Toyooka H."/>
            <person name="Matsuzaki R."/>
            <person name="Takahashi F."/>
            <person name="Nishimura Y."/>
            <person name="Kawachi M."/>
            <person name="Noguchi H."/>
            <person name="Minakuchi Y."/>
            <person name="Umen J.G."/>
            <person name="Toyoda A."/>
            <person name="Nozaki H."/>
        </authorList>
    </citation>
    <scope>NUCLEOTIDE SEQUENCE</scope>
    <source>
        <strain evidence="2">NIES-3780</strain>
    </source>
</reference>
<dbReference type="GO" id="GO:0046872">
    <property type="term" value="F:metal ion binding"/>
    <property type="evidence" value="ECO:0007669"/>
    <property type="project" value="UniProtKB-KW"/>
</dbReference>
<evidence type="ECO:0000313" key="2">
    <source>
        <dbReference type="EMBL" id="GIL68606.1"/>
    </source>
</evidence>
<keyword evidence="3" id="KW-1185">Reference proteome</keyword>
<dbReference type="GO" id="GO:0070034">
    <property type="term" value="F:telomerase RNA binding"/>
    <property type="evidence" value="ECO:0007669"/>
    <property type="project" value="TreeGrafter"/>
</dbReference>
<feature type="non-terminal residue" evidence="2">
    <location>
        <position position="111"/>
    </location>
</feature>